<dbReference type="SUPFAM" id="SSF55120">
    <property type="entry name" value="Pseudouridine synthase"/>
    <property type="match status" value="1"/>
</dbReference>
<dbReference type="InterPro" id="IPR020097">
    <property type="entry name" value="PsdUridine_synth_TruA_a/b_dom"/>
</dbReference>
<dbReference type="RefSeq" id="WP_007392843.1">
    <property type="nucleotide sequence ID" value="NZ_KQ960925.1"/>
</dbReference>
<sequence length="266" mass="30647">MAITRENICLTVAYDGTDFHGFQRQANAPSIQQYLEESLTQLLHTPIRIYGAARTDAGVHAYGQVVNFYGTLPMPVERLPFALRAYLPPTIVVRTAQIMPEMFSVRHDNCGKYYRYRIINAPYNDPLQLRYGWHIRKPLDLQRMQEGAEILRGTHDFTSFEGKNTTPMNPVKTMYAITFTQEKENVDIHVIGSGFLYHMVRNMVGGFIDLGLHRFTTMKFRRILNMLDRTALGATAPAHGLYLEEVFYNTTRRQLIIENVRQGIVR</sequence>
<feature type="binding site" evidence="4 6">
    <location>
        <position position="114"/>
    </location>
    <ligand>
        <name>substrate</name>
    </ligand>
</feature>
<dbReference type="FunFam" id="3.30.70.580:FF:000001">
    <property type="entry name" value="tRNA pseudouridine synthase A"/>
    <property type="match status" value="1"/>
</dbReference>
<keyword evidence="11" id="KW-1185">Reference proteome</keyword>
<dbReference type="GO" id="GO:0031119">
    <property type="term" value="P:tRNA pseudouridine synthesis"/>
    <property type="evidence" value="ECO:0007669"/>
    <property type="project" value="UniProtKB-UniRule"/>
</dbReference>
<keyword evidence="2 4" id="KW-0819">tRNA processing</keyword>
<evidence type="ECO:0000256" key="6">
    <source>
        <dbReference type="PIRSR" id="PIRSR001430-2"/>
    </source>
</evidence>
<dbReference type="InterPro" id="IPR001406">
    <property type="entry name" value="PsdUridine_synth_TruA"/>
</dbReference>
<dbReference type="EMBL" id="NFMF01000005">
    <property type="protein sequence ID" value="PNH21881.1"/>
    <property type="molecule type" value="Genomic_DNA"/>
</dbReference>
<feature type="domain" description="Pseudouridine synthase I TruA alpha/beta" evidence="8">
    <location>
        <begin position="149"/>
        <end position="249"/>
    </location>
</feature>
<feature type="domain" description="Pseudouridine synthase I TruA alpha/beta" evidence="8">
    <location>
        <begin position="12"/>
        <end position="106"/>
    </location>
</feature>
<evidence type="ECO:0000313" key="11">
    <source>
        <dbReference type="Proteomes" id="UP000070160"/>
    </source>
</evidence>
<dbReference type="EC" id="5.4.99.12" evidence="4"/>
<dbReference type="GO" id="GO:0003723">
    <property type="term" value="F:RNA binding"/>
    <property type="evidence" value="ECO:0007669"/>
    <property type="project" value="InterPro"/>
</dbReference>
<dbReference type="PANTHER" id="PTHR11142:SF0">
    <property type="entry name" value="TRNA PSEUDOURIDINE SYNTHASE-LIKE 1"/>
    <property type="match status" value="1"/>
</dbReference>
<evidence type="ECO:0000256" key="7">
    <source>
        <dbReference type="RuleBase" id="RU003792"/>
    </source>
</evidence>
<evidence type="ECO:0000256" key="1">
    <source>
        <dbReference type="ARBA" id="ARBA00009375"/>
    </source>
</evidence>
<dbReference type="PIRSF" id="PIRSF001430">
    <property type="entry name" value="tRNA_psdUrid_synth"/>
    <property type="match status" value="1"/>
</dbReference>
<reference evidence="9" key="1">
    <citation type="submission" date="2016-01" db="EMBL/GenBank/DDBJ databases">
        <authorList>
            <person name="Oliw E.H."/>
        </authorList>
    </citation>
    <scope>NUCLEOTIDE SEQUENCE [LARGE SCALE GENOMIC DNA]</scope>
    <source>
        <strain evidence="9">KA00182</strain>
    </source>
</reference>
<comment type="subunit">
    <text evidence="4">Homodimer.</text>
</comment>
<comment type="caution">
    <text evidence="4">Lacks conserved residue(s) required for the propagation of feature annotation.</text>
</comment>
<name>A0A134CM15_9FIRM</name>
<reference evidence="11" key="2">
    <citation type="submission" date="2016-01" db="EMBL/GenBank/DDBJ databases">
        <authorList>
            <person name="Mitreva M."/>
            <person name="Pepin K.H."/>
            <person name="Mihindukulasuriya K.A."/>
            <person name="Fulton R."/>
            <person name="Fronick C."/>
            <person name="O'Laughlin M."/>
            <person name="Miner T."/>
            <person name="Herter B."/>
            <person name="Rosa B.A."/>
            <person name="Cordes M."/>
            <person name="Tomlinson C."/>
            <person name="Wollam A."/>
            <person name="Palsikar V.B."/>
            <person name="Mardis E.R."/>
            <person name="Wilson R.K."/>
        </authorList>
    </citation>
    <scope>NUCLEOTIDE SEQUENCE [LARGE SCALE GENOMIC DNA]</scope>
    <source>
        <strain evidence="11">KA00182</strain>
    </source>
</reference>
<proteinExistence type="inferred from homology"/>
<reference evidence="10 12" key="3">
    <citation type="submission" date="2017-05" db="EMBL/GenBank/DDBJ databases">
        <authorList>
            <person name="Song R."/>
            <person name="Chenine A.L."/>
            <person name="Ruprecht R.M."/>
        </authorList>
    </citation>
    <scope>NUCLEOTIDE SEQUENCE [LARGE SCALE GENOMIC DNA]</scope>
    <source>
        <strain evidence="10 12">KA00229</strain>
    </source>
</reference>
<accession>A0A2J8BAV1</accession>
<dbReference type="Gene3D" id="3.30.70.580">
    <property type="entry name" value="Pseudouridine synthase I, catalytic domain, N-terminal subdomain"/>
    <property type="match status" value="1"/>
</dbReference>
<feature type="active site" description="Nucleophile" evidence="4 5">
    <location>
        <position position="56"/>
    </location>
</feature>
<evidence type="ECO:0000256" key="3">
    <source>
        <dbReference type="ARBA" id="ARBA00023235"/>
    </source>
</evidence>
<evidence type="ECO:0000256" key="5">
    <source>
        <dbReference type="PIRSR" id="PIRSR001430-1"/>
    </source>
</evidence>
<comment type="caution">
    <text evidence="9">The sequence shown here is derived from an EMBL/GenBank/DDBJ whole genome shotgun (WGS) entry which is preliminary data.</text>
</comment>
<dbReference type="Pfam" id="PF01416">
    <property type="entry name" value="PseudoU_synth_1"/>
    <property type="match status" value="2"/>
</dbReference>
<organism evidence="9 11">
    <name type="scientific">Megasphaera hutchinsoni</name>
    <dbReference type="NCBI Taxonomy" id="1588748"/>
    <lineage>
        <taxon>Bacteria</taxon>
        <taxon>Bacillati</taxon>
        <taxon>Bacillota</taxon>
        <taxon>Negativicutes</taxon>
        <taxon>Veillonellales</taxon>
        <taxon>Veillonellaceae</taxon>
        <taxon>Megasphaera</taxon>
    </lineage>
</organism>
<comment type="catalytic activity">
    <reaction evidence="4 7">
        <text>uridine(38/39/40) in tRNA = pseudouridine(38/39/40) in tRNA</text>
        <dbReference type="Rhea" id="RHEA:22376"/>
        <dbReference type="Rhea" id="RHEA-COMP:10085"/>
        <dbReference type="Rhea" id="RHEA-COMP:10087"/>
        <dbReference type="ChEBI" id="CHEBI:65314"/>
        <dbReference type="ChEBI" id="CHEBI:65315"/>
        <dbReference type="EC" id="5.4.99.12"/>
    </reaction>
</comment>
<accession>A0A134CM15</accession>
<comment type="similarity">
    <text evidence="1 4 7">Belongs to the tRNA pseudouridine synthase TruA family.</text>
</comment>
<dbReference type="AlphaFoldDB" id="A0A134CM15"/>
<dbReference type="PANTHER" id="PTHR11142">
    <property type="entry name" value="PSEUDOURIDYLATE SYNTHASE"/>
    <property type="match status" value="1"/>
</dbReference>
<dbReference type="Proteomes" id="UP000070160">
    <property type="component" value="Unassembled WGS sequence"/>
</dbReference>
<protein>
    <recommendedName>
        <fullName evidence="4">tRNA pseudouridine synthase A</fullName>
        <ecNumber evidence="4">5.4.99.12</ecNumber>
    </recommendedName>
    <alternativeName>
        <fullName evidence="4">tRNA pseudouridine(38-40) synthase</fullName>
    </alternativeName>
    <alternativeName>
        <fullName evidence="4">tRNA pseudouridylate synthase I</fullName>
    </alternativeName>
    <alternativeName>
        <fullName evidence="4">tRNA-uridine isomerase I</fullName>
    </alternativeName>
</protein>
<dbReference type="HAMAP" id="MF_00171">
    <property type="entry name" value="TruA"/>
    <property type="match status" value="1"/>
</dbReference>
<evidence type="ECO:0000313" key="10">
    <source>
        <dbReference type="EMBL" id="PNH21881.1"/>
    </source>
</evidence>
<comment type="function">
    <text evidence="4">Formation of pseudouridine at positions 38, 39 and 40 in the anticodon stem and loop of transfer RNAs.</text>
</comment>
<dbReference type="InterPro" id="IPR020094">
    <property type="entry name" value="TruA/RsuA/RluB/E/F_N"/>
</dbReference>
<dbReference type="CDD" id="cd02570">
    <property type="entry name" value="PseudoU_synth_EcTruA"/>
    <property type="match status" value="1"/>
</dbReference>
<dbReference type="InterPro" id="IPR020103">
    <property type="entry name" value="PsdUridine_synth_cat_dom_sf"/>
</dbReference>
<keyword evidence="3 4" id="KW-0413">Isomerase</keyword>
<evidence type="ECO:0000256" key="4">
    <source>
        <dbReference type="HAMAP-Rule" id="MF_00171"/>
    </source>
</evidence>
<dbReference type="EMBL" id="LSDT01000002">
    <property type="protein sequence ID" value="KXB93167.1"/>
    <property type="molecule type" value="Genomic_DNA"/>
</dbReference>
<dbReference type="Proteomes" id="UP000242958">
    <property type="component" value="Unassembled WGS sequence"/>
</dbReference>
<dbReference type="GO" id="GO:0160147">
    <property type="term" value="F:tRNA pseudouridine(38-40) synthase activity"/>
    <property type="evidence" value="ECO:0007669"/>
    <property type="project" value="UniProtKB-EC"/>
</dbReference>
<dbReference type="PATRIC" id="fig|1588748.3.peg.82"/>
<dbReference type="InterPro" id="IPR020095">
    <property type="entry name" value="PsdUridine_synth_TruA_C"/>
</dbReference>
<evidence type="ECO:0000313" key="12">
    <source>
        <dbReference type="Proteomes" id="UP000242958"/>
    </source>
</evidence>
<dbReference type="NCBIfam" id="TIGR00071">
    <property type="entry name" value="hisT_truA"/>
    <property type="match status" value="1"/>
</dbReference>
<evidence type="ECO:0000256" key="2">
    <source>
        <dbReference type="ARBA" id="ARBA00022694"/>
    </source>
</evidence>
<dbReference type="STRING" id="1588748.HMPREF3182_00085"/>
<dbReference type="Gene3D" id="3.30.70.660">
    <property type="entry name" value="Pseudouridine synthase I, catalytic domain, C-terminal subdomain"/>
    <property type="match status" value="1"/>
</dbReference>
<evidence type="ECO:0000313" key="9">
    <source>
        <dbReference type="EMBL" id="KXB93167.1"/>
    </source>
</evidence>
<evidence type="ECO:0000259" key="8">
    <source>
        <dbReference type="Pfam" id="PF01416"/>
    </source>
</evidence>
<gene>
    <name evidence="4" type="primary">truA</name>
    <name evidence="10" type="ORF">CAL30_04190</name>
    <name evidence="9" type="ORF">HMPREF3182_00085</name>
</gene>